<dbReference type="EMBL" id="CAJVPG010000059">
    <property type="protein sequence ID" value="CAG8294717.1"/>
    <property type="molecule type" value="Genomic_DNA"/>
</dbReference>
<dbReference type="AlphaFoldDB" id="A0A9W4NZJ6"/>
<evidence type="ECO:0000256" key="1">
    <source>
        <dbReference type="SAM" id="MobiDB-lite"/>
    </source>
</evidence>
<proteinExistence type="predicted"/>
<feature type="region of interest" description="Disordered" evidence="1">
    <location>
        <begin position="262"/>
        <end position="286"/>
    </location>
</feature>
<gene>
    <name evidence="3" type="ORF">PSALAMII_LOCUS10721</name>
    <name evidence="2" type="ORF">PSALAMII_LOCUS1730</name>
</gene>
<feature type="compositionally biased region" description="Polar residues" evidence="1">
    <location>
        <begin position="262"/>
        <end position="271"/>
    </location>
</feature>
<keyword evidence="5" id="KW-1185">Reference proteome</keyword>
<evidence type="ECO:0000313" key="3">
    <source>
        <dbReference type="EMBL" id="CAG8425792.1"/>
    </source>
</evidence>
<evidence type="ECO:0000313" key="4">
    <source>
        <dbReference type="Proteomes" id="UP001152646"/>
    </source>
</evidence>
<accession>A0A9W4NZJ6</accession>
<protein>
    <recommendedName>
        <fullName evidence="6">P-loop containing nucleoside triphosphate hydrolase protein</fullName>
    </recommendedName>
</protein>
<evidence type="ECO:0008006" key="6">
    <source>
        <dbReference type="Google" id="ProtNLM"/>
    </source>
</evidence>
<dbReference type="EMBL" id="CAJVPA010000255">
    <property type="protein sequence ID" value="CAG8425792.1"/>
    <property type="molecule type" value="Genomic_DNA"/>
</dbReference>
<dbReference type="OrthoDB" id="2316594at2759"/>
<comment type="caution">
    <text evidence="3">The sequence shown here is derived from an EMBL/GenBank/DDBJ whole genome shotgun (WGS) entry which is preliminary data.</text>
</comment>
<organism evidence="3 4">
    <name type="scientific">Penicillium salamii</name>
    <dbReference type="NCBI Taxonomy" id="1612424"/>
    <lineage>
        <taxon>Eukaryota</taxon>
        <taxon>Fungi</taxon>
        <taxon>Dikarya</taxon>
        <taxon>Ascomycota</taxon>
        <taxon>Pezizomycotina</taxon>
        <taxon>Eurotiomycetes</taxon>
        <taxon>Eurotiomycetidae</taxon>
        <taxon>Eurotiales</taxon>
        <taxon>Aspergillaceae</taxon>
        <taxon>Penicillium</taxon>
    </lineage>
</organism>
<evidence type="ECO:0000313" key="5">
    <source>
        <dbReference type="Proteomes" id="UP001152649"/>
    </source>
</evidence>
<evidence type="ECO:0000313" key="2">
    <source>
        <dbReference type="EMBL" id="CAG8294717.1"/>
    </source>
</evidence>
<dbReference type="Proteomes" id="UP001152649">
    <property type="component" value="Unassembled WGS sequence"/>
</dbReference>
<name>A0A9W4NZJ6_9EURO</name>
<dbReference type="InterPro" id="IPR027417">
    <property type="entry name" value="P-loop_NTPase"/>
</dbReference>
<sequence>MLIDSRLAYHLSLLKLDSSNDQSEKACLAPIFTGFVLRQPELAPSQYGLLGGVKNIETSGFASADNRFIEKDPRLFFNVSSPSSTFICGSQGSGKSHTLSCILEGCLIPSQAGRLLNPLTAVIFHYDTFICDNGGSPCEAAFLASHSNIRVRVLCAPTNLLTIQRTYSRFNIKVEPLQIDQANLSTKRMLDLMAVGQDSGPVPLYVHTVQRILREMRLLQQMAGSQFDYKDFKKRILSTGLLPGQLEPLRQRLDTLESFMAPQQTAPNNQARGKKAKSQGAGSNWTPKASQLTIVDLSCPCISPDTACSLFNVCFGIFMEQDTNIGRIVALDEAHKVCVLHALGLVIAADYFKYMKDSVEAGNFTDNLLSTVRLQRHLGARILISTQEPTISSDLLSLCSVTIVHRFSSPAWIRALQGHVAGAALGLQLNQEKSASDDDHPGNVEISRKFSLFHRIVHLQVGEALLFSPGAVSGTASEGLQGLRNLGSGYMVIKIRDRLTEDGGKSVLSS</sequence>
<reference evidence="3" key="1">
    <citation type="submission" date="2021-07" db="EMBL/GenBank/DDBJ databases">
        <authorList>
            <person name="Branca A.L. A."/>
        </authorList>
    </citation>
    <scope>NUCLEOTIDE SEQUENCE</scope>
</reference>
<dbReference type="SUPFAM" id="SSF52540">
    <property type="entry name" value="P-loop containing nucleoside triphosphate hydrolases"/>
    <property type="match status" value="1"/>
</dbReference>
<dbReference type="Proteomes" id="UP001152646">
    <property type="component" value="Unassembled WGS sequence"/>
</dbReference>